<comment type="caution">
    <text evidence="2">The sequence shown here is derived from an EMBL/GenBank/DDBJ whole genome shotgun (WGS) entry which is preliminary data.</text>
</comment>
<accession>A0AAE1NG47</accession>
<evidence type="ECO:0000313" key="3">
    <source>
        <dbReference type="Proteomes" id="UP001292094"/>
    </source>
</evidence>
<keyword evidence="3" id="KW-1185">Reference proteome</keyword>
<evidence type="ECO:0000256" key="1">
    <source>
        <dbReference type="SAM" id="MobiDB-lite"/>
    </source>
</evidence>
<organism evidence="2 3">
    <name type="scientific">Petrolisthes manimaculis</name>
    <dbReference type="NCBI Taxonomy" id="1843537"/>
    <lineage>
        <taxon>Eukaryota</taxon>
        <taxon>Metazoa</taxon>
        <taxon>Ecdysozoa</taxon>
        <taxon>Arthropoda</taxon>
        <taxon>Crustacea</taxon>
        <taxon>Multicrustacea</taxon>
        <taxon>Malacostraca</taxon>
        <taxon>Eumalacostraca</taxon>
        <taxon>Eucarida</taxon>
        <taxon>Decapoda</taxon>
        <taxon>Pleocyemata</taxon>
        <taxon>Anomura</taxon>
        <taxon>Galatheoidea</taxon>
        <taxon>Porcellanidae</taxon>
        <taxon>Petrolisthes</taxon>
    </lineage>
</organism>
<gene>
    <name evidence="2" type="ORF">Pmani_038008</name>
</gene>
<dbReference type="Proteomes" id="UP001292094">
    <property type="component" value="Unassembled WGS sequence"/>
</dbReference>
<feature type="region of interest" description="Disordered" evidence="1">
    <location>
        <begin position="80"/>
        <end position="104"/>
    </location>
</feature>
<feature type="compositionally biased region" description="Basic and acidic residues" evidence="1">
    <location>
        <begin position="85"/>
        <end position="104"/>
    </location>
</feature>
<proteinExistence type="predicted"/>
<dbReference type="AlphaFoldDB" id="A0AAE1NG47"/>
<sequence length="104" mass="11318">MKEDGKNFDARCGARRGLSRVVRVGTVRRRVWPPCRLATLTARALTCHFNLTLLLYPGLLAPIPPGEDIEEDVLSAWEVGGGGRGDAREEDRSGCEEGRGGRAV</sequence>
<evidence type="ECO:0000313" key="2">
    <source>
        <dbReference type="EMBL" id="KAK4288998.1"/>
    </source>
</evidence>
<name>A0AAE1NG47_9EUCA</name>
<reference evidence="2" key="1">
    <citation type="submission" date="2023-11" db="EMBL/GenBank/DDBJ databases">
        <title>Genome assemblies of two species of porcelain crab, Petrolisthes cinctipes and Petrolisthes manimaculis (Anomura: Porcellanidae).</title>
        <authorList>
            <person name="Angst P."/>
        </authorList>
    </citation>
    <scope>NUCLEOTIDE SEQUENCE</scope>
    <source>
        <strain evidence="2">PB745_02</strain>
        <tissue evidence="2">Gill</tissue>
    </source>
</reference>
<dbReference type="EMBL" id="JAWZYT010006030">
    <property type="protein sequence ID" value="KAK4288998.1"/>
    <property type="molecule type" value="Genomic_DNA"/>
</dbReference>
<protein>
    <submittedName>
        <fullName evidence="2">Uncharacterized protein</fullName>
    </submittedName>
</protein>